<keyword evidence="2" id="KW-1185">Reference proteome</keyword>
<comment type="caution">
    <text evidence="1">The sequence shown here is derived from an EMBL/GenBank/DDBJ whole genome shotgun (WGS) entry which is preliminary data.</text>
</comment>
<evidence type="ECO:0000313" key="2">
    <source>
        <dbReference type="Proteomes" id="UP001596321"/>
    </source>
</evidence>
<organism evidence="1 2">
    <name type="scientific">Streptomyces plicatus</name>
    <dbReference type="NCBI Taxonomy" id="1922"/>
    <lineage>
        <taxon>Bacteria</taxon>
        <taxon>Bacillati</taxon>
        <taxon>Actinomycetota</taxon>
        <taxon>Actinomycetes</taxon>
        <taxon>Kitasatosporales</taxon>
        <taxon>Streptomycetaceae</taxon>
        <taxon>Streptomyces</taxon>
        <taxon>Streptomyces rochei group</taxon>
    </lineage>
</organism>
<name>A0ABW1XWK1_STRPL</name>
<proteinExistence type="predicted"/>
<sequence>MQRLDQLVDRGKGTLSYVHHRILLPGSTPLRAEGLFRFEPVGPVDQLGSTPGFLASVGWIEDGDHQATTPSFGGMSRELAAVLTLITGRRIEAFHEQPISMEGRPNRITYLPVEALPDRSLIGPIKPTLSIDDEIREFLGKARSLQRNEYVAISAAVDLHYGACLLFGRDLTAAYTLLVAGLETLAQCFYDAPTSWEEWDQAPRWEKFIRVNNLNDSQARALRYKLLDGAHIRLKAKFVDYASTRVEERFFDETWRDYVPTISMPEGKVTGGQWGEAKKIRDFLPDTRDALRASLKKTYDARSGFVHQEKKATTLTQEAIGLIGRTSPSKPLPFALLRAVLGHLIRLEVRDKATSSDTPDVSYTFSHPAGT</sequence>
<protein>
    <recommendedName>
        <fullName evidence="3">Apea-like HEPN domain-containing protein</fullName>
    </recommendedName>
</protein>
<dbReference type="RefSeq" id="WP_193448847.1">
    <property type="nucleotide sequence ID" value="NZ_BMUJ01000002.1"/>
</dbReference>
<accession>A0ABW1XWK1</accession>
<gene>
    <name evidence="1" type="ORF">ACFQFF_10965</name>
</gene>
<evidence type="ECO:0008006" key="3">
    <source>
        <dbReference type="Google" id="ProtNLM"/>
    </source>
</evidence>
<dbReference type="EMBL" id="JBHSUW010000001">
    <property type="protein sequence ID" value="MFC6502086.1"/>
    <property type="molecule type" value="Genomic_DNA"/>
</dbReference>
<evidence type="ECO:0000313" key="1">
    <source>
        <dbReference type="EMBL" id="MFC6502086.1"/>
    </source>
</evidence>
<dbReference type="Proteomes" id="UP001596321">
    <property type="component" value="Unassembled WGS sequence"/>
</dbReference>
<reference evidence="2" key="1">
    <citation type="journal article" date="2019" name="Int. J. Syst. Evol. Microbiol.">
        <title>The Global Catalogue of Microorganisms (GCM) 10K type strain sequencing project: providing services to taxonomists for standard genome sequencing and annotation.</title>
        <authorList>
            <consortium name="The Broad Institute Genomics Platform"/>
            <consortium name="The Broad Institute Genome Sequencing Center for Infectious Disease"/>
            <person name="Wu L."/>
            <person name="Ma J."/>
        </authorList>
    </citation>
    <scope>NUCLEOTIDE SEQUENCE [LARGE SCALE GENOMIC DNA]</scope>
    <source>
        <strain evidence="2">JCM 4504</strain>
    </source>
</reference>